<organism evidence="1">
    <name type="scientific">uncultured Chloroflexia bacterium</name>
    <dbReference type="NCBI Taxonomy" id="1672391"/>
    <lineage>
        <taxon>Bacteria</taxon>
        <taxon>Bacillati</taxon>
        <taxon>Chloroflexota</taxon>
        <taxon>Chloroflexia</taxon>
        <taxon>environmental samples</taxon>
    </lineage>
</organism>
<reference evidence="1" key="1">
    <citation type="submission" date="2020-02" db="EMBL/GenBank/DDBJ databases">
        <authorList>
            <person name="Meier V. D."/>
        </authorList>
    </citation>
    <scope>NUCLEOTIDE SEQUENCE</scope>
    <source>
        <strain evidence="1">AVDCRST_MAG93</strain>
    </source>
</reference>
<accession>A0A6J4NLH2</accession>
<dbReference type="EMBL" id="CADCTR010003269">
    <property type="protein sequence ID" value="CAA9391184.1"/>
    <property type="molecule type" value="Genomic_DNA"/>
</dbReference>
<sequence>MNTHIMPRVQAVVYLSRHWKYSEEFCKVIHEPAAHHHG</sequence>
<gene>
    <name evidence="1" type="ORF">AVDCRST_MAG93-9742</name>
</gene>
<evidence type="ECO:0000313" key="1">
    <source>
        <dbReference type="EMBL" id="CAA9391184.1"/>
    </source>
</evidence>
<proteinExistence type="predicted"/>
<protein>
    <submittedName>
        <fullName evidence="1">Uncharacterized protein</fullName>
    </submittedName>
</protein>
<dbReference type="AlphaFoldDB" id="A0A6J4NLH2"/>
<name>A0A6J4NLH2_9CHLR</name>